<organism evidence="1 2">
    <name type="scientific">Microdochium bolleyi</name>
    <dbReference type="NCBI Taxonomy" id="196109"/>
    <lineage>
        <taxon>Eukaryota</taxon>
        <taxon>Fungi</taxon>
        <taxon>Dikarya</taxon>
        <taxon>Ascomycota</taxon>
        <taxon>Pezizomycotina</taxon>
        <taxon>Sordariomycetes</taxon>
        <taxon>Xylariomycetidae</taxon>
        <taxon>Xylariales</taxon>
        <taxon>Microdochiaceae</taxon>
        <taxon>Microdochium</taxon>
    </lineage>
</organism>
<dbReference type="EMBL" id="KQ964248">
    <property type="protein sequence ID" value="KXJ92801.1"/>
    <property type="molecule type" value="Genomic_DNA"/>
</dbReference>
<reference evidence="2" key="1">
    <citation type="submission" date="2016-02" db="EMBL/GenBank/DDBJ databases">
        <title>Draft genome sequence of Microdochium bolleyi, a fungal endophyte of beachgrass.</title>
        <authorList>
            <consortium name="DOE Joint Genome Institute"/>
            <person name="David A.S."/>
            <person name="May G."/>
            <person name="Haridas S."/>
            <person name="Lim J."/>
            <person name="Wang M."/>
            <person name="Labutti K."/>
            <person name="Lipzen A."/>
            <person name="Barry K."/>
            <person name="Grigoriev I.V."/>
        </authorList>
    </citation>
    <scope>NUCLEOTIDE SEQUENCE [LARGE SCALE GENOMIC DNA]</scope>
    <source>
        <strain evidence="2">J235TASD1</strain>
    </source>
</reference>
<dbReference type="Proteomes" id="UP000070501">
    <property type="component" value="Unassembled WGS sequence"/>
</dbReference>
<protein>
    <submittedName>
        <fullName evidence="1">Uncharacterized protein</fullName>
    </submittedName>
</protein>
<evidence type="ECO:0000313" key="1">
    <source>
        <dbReference type="EMBL" id="KXJ92801.1"/>
    </source>
</evidence>
<name>A0A136J6J6_9PEZI</name>
<dbReference type="InParanoid" id="A0A136J6J6"/>
<accession>A0A136J6J6</accession>
<proteinExistence type="predicted"/>
<keyword evidence="2" id="KW-1185">Reference proteome</keyword>
<sequence length="63" mass="7259">MGASRTVIALCFWLLFIFRPGRIIVDSGLFLSSSTMLPFRKRFHPKMCPPFRWSLLQSTLGPE</sequence>
<evidence type="ECO:0000313" key="2">
    <source>
        <dbReference type="Proteomes" id="UP000070501"/>
    </source>
</evidence>
<dbReference type="AlphaFoldDB" id="A0A136J6J6"/>
<gene>
    <name evidence="1" type="ORF">Micbo1qcDRAFT_160621</name>
</gene>